<name>B7QK97_IXOSC</name>
<evidence type="ECO:0000313" key="4">
    <source>
        <dbReference type="Proteomes" id="UP000001555"/>
    </source>
</evidence>
<feature type="compositionally biased region" description="Polar residues" evidence="1">
    <location>
        <begin position="237"/>
        <end position="255"/>
    </location>
</feature>
<reference evidence="3" key="2">
    <citation type="submission" date="2020-05" db="UniProtKB">
        <authorList>
            <consortium name="EnsemblMetazoa"/>
        </authorList>
    </citation>
    <scope>IDENTIFICATION</scope>
    <source>
        <strain evidence="3">wikel</strain>
    </source>
</reference>
<feature type="compositionally biased region" description="Polar residues" evidence="1">
    <location>
        <begin position="330"/>
        <end position="364"/>
    </location>
</feature>
<feature type="region of interest" description="Disordered" evidence="1">
    <location>
        <begin position="49"/>
        <end position="72"/>
    </location>
</feature>
<feature type="compositionally biased region" description="Polar residues" evidence="1">
    <location>
        <begin position="283"/>
        <end position="312"/>
    </location>
</feature>
<dbReference type="PaxDb" id="6945-B7QK97"/>
<evidence type="ECO:0000313" key="3">
    <source>
        <dbReference type="EnsemblMetazoa" id="ISCW013709-PA"/>
    </source>
</evidence>
<keyword evidence="4" id="KW-1185">Reference proteome</keyword>
<feature type="region of interest" description="Disordered" evidence="1">
    <location>
        <begin position="95"/>
        <end position="390"/>
    </location>
</feature>
<dbReference type="STRING" id="6945.B7QK97"/>
<dbReference type="EMBL" id="DS958219">
    <property type="protein sequence ID" value="EEC19269.1"/>
    <property type="molecule type" value="Genomic_DNA"/>
</dbReference>
<reference evidence="2 4" key="1">
    <citation type="submission" date="2008-03" db="EMBL/GenBank/DDBJ databases">
        <title>Annotation of Ixodes scapularis.</title>
        <authorList>
            <consortium name="Ixodes scapularis Genome Project Consortium"/>
            <person name="Caler E."/>
            <person name="Hannick L.I."/>
            <person name="Bidwell S."/>
            <person name="Joardar V."/>
            <person name="Thiagarajan M."/>
            <person name="Amedeo P."/>
            <person name="Galinsky K.J."/>
            <person name="Schobel S."/>
            <person name="Inman J."/>
            <person name="Hostetler J."/>
            <person name="Miller J."/>
            <person name="Hammond M."/>
            <person name="Megy K."/>
            <person name="Lawson D."/>
            <person name="Kodira C."/>
            <person name="Sutton G."/>
            <person name="Meyer J."/>
            <person name="Hill C.A."/>
            <person name="Birren B."/>
            <person name="Nene V."/>
            <person name="Collins F."/>
            <person name="Alarcon-Chaidez F."/>
            <person name="Wikel S."/>
            <person name="Strausberg R."/>
        </authorList>
    </citation>
    <scope>NUCLEOTIDE SEQUENCE [LARGE SCALE GENOMIC DNA]</scope>
    <source>
        <strain evidence="4">Wikel</strain>
        <strain evidence="2">Wikel colony</strain>
    </source>
</reference>
<feature type="compositionally biased region" description="Polar residues" evidence="1">
    <location>
        <begin position="202"/>
        <end position="216"/>
    </location>
</feature>
<dbReference type="VEuPathDB" id="VectorBase:ISCI013709"/>
<evidence type="ECO:0000313" key="2">
    <source>
        <dbReference type="EMBL" id="EEC19269.1"/>
    </source>
</evidence>
<dbReference type="EMBL" id="ABJB011089423">
    <property type="status" value="NOT_ANNOTATED_CDS"/>
    <property type="molecule type" value="Genomic_DNA"/>
</dbReference>
<organism>
    <name type="scientific">Ixodes scapularis</name>
    <name type="common">Black-legged tick</name>
    <name type="synonym">Deer tick</name>
    <dbReference type="NCBI Taxonomy" id="6945"/>
    <lineage>
        <taxon>Eukaryota</taxon>
        <taxon>Metazoa</taxon>
        <taxon>Ecdysozoa</taxon>
        <taxon>Arthropoda</taxon>
        <taxon>Chelicerata</taxon>
        <taxon>Arachnida</taxon>
        <taxon>Acari</taxon>
        <taxon>Parasitiformes</taxon>
        <taxon>Ixodida</taxon>
        <taxon>Ixodoidea</taxon>
        <taxon>Ixodidae</taxon>
        <taxon>Ixodinae</taxon>
        <taxon>Ixodes</taxon>
    </lineage>
</organism>
<dbReference type="HOGENOM" id="CLU_708409_0_0_1"/>
<accession>B7QK97</accession>
<dbReference type="AlphaFoldDB" id="B7QK97"/>
<feature type="compositionally biased region" description="Polar residues" evidence="1">
    <location>
        <begin position="106"/>
        <end position="137"/>
    </location>
</feature>
<dbReference type="VEuPathDB" id="VectorBase:ISCW013709"/>
<dbReference type="InParanoid" id="B7QK97"/>
<dbReference type="EnsemblMetazoa" id="ISCW013709-RA">
    <property type="protein sequence ID" value="ISCW013709-PA"/>
    <property type="gene ID" value="ISCW013709"/>
</dbReference>
<feature type="compositionally biased region" description="Low complexity" evidence="1">
    <location>
        <begin position="256"/>
        <end position="271"/>
    </location>
</feature>
<dbReference type="Proteomes" id="UP000001555">
    <property type="component" value="Unassembled WGS sequence"/>
</dbReference>
<evidence type="ECO:0000256" key="1">
    <source>
        <dbReference type="SAM" id="MobiDB-lite"/>
    </source>
</evidence>
<feature type="compositionally biased region" description="Low complexity" evidence="1">
    <location>
        <begin position="371"/>
        <end position="383"/>
    </location>
</feature>
<feature type="compositionally biased region" description="Polar residues" evidence="1">
    <location>
        <begin position="174"/>
        <end position="183"/>
    </location>
</feature>
<sequence>MFRTSSGIILVRLKDLAAMEVLPKSTVVLVLFVLWVPLAFCRNATSGTVSNETVPPTLSFPPSTPLANQTTTESSTTAGSWFFWRRSVGGNGTVPRAESYAPHNPVNASMNVTGTPNAESLVTRSSDTSTVEMSSTFAPDEPSAPTPSSAHPEAYFEATTKHSDGGHATEPTPAASTNSVRNLSGTEGSSNVTGSTTTSQSFDVRSTTKVSTTSDAPTAAPLTDSVRGPPGSVNGMHGSSNMTDSTTTFQNFVVPSTTEATTTSDSAASTDIIRDRSGMRADMNSSSNATESTFQRINGQSTTEVPTTSSAPEDTEATSDGSCPCHDAATPSTSAQPVTIQQQAHVTHSSEDTSTSGVVHSPTGNHPLRVPQTPAQTSTTTTTGAPDYIV</sequence>
<proteinExistence type="predicted"/>
<gene>
    <name evidence="2" type="ORF">IscW_ISCW013709</name>
</gene>
<protein>
    <submittedName>
        <fullName evidence="2 3">A-agglutinin anchorage subunit, putative</fullName>
    </submittedName>
</protein>
<feature type="compositionally biased region" description="Low complexity" evidence="1">
    <location>
        <begin position="184"/>
        <end position="201"/>
    </location>
</feature>
<dbReference type="EMBL" id="ABJB010603261">
    <property type="status" value="NOT_ANNOTATED_CDS"/>
    <property type="molecule type" value="Genomic_DNA"/>
</dbReference>